<dbReference type="PROSITE" id="PS51192">
    <property type="entry name" value="HELICASE_ATP_BIND_1"/>
    <property type="match status" value="1"/>
</dbReference>
<keyword evidence="4" id="KW-0378">Hydrolase</keyword>
<dbReference type="InterPro" id="IPR038718">
    <property type="entry name" value="SNF2-like_sf"/>
</dbReference>
<dbReference type="InterPro" id="IPR014001">
    <property type="entry name" value="Helicase_ATP-bd"/>
</dbReference>
<feature type="domain" description="Helicase ATP-binding" evidence="8">
    <location>
        <begin position="407"/>
        <end position="754"/>
    </location>
</feature>
<proteinExistence type="predicted"/>
<feature type="compositionally biased region" description="Basic residues" evidence="7">
    <location>
        <begin position="1043"/>
        <end position="1053"/>
    </location>
</feature>
<feature type="region of interest" description="Disordered" evidence="7">
    <location>
        <begin position="931"/>
        <end position="973"/>
    </location>
</feature>
<dbReference type="Proteomes" id="UP001437256">
    <property type="component" value="Unassembled WGS sequence"/>
</dbReference>
<organism evidence="10 11">
    <name type="scientific">Marasmius tenuissimus</name>
    <dbReference type="NCBI Taxonomy" id="585030"/>
    <lineage>
        <taxon>Eukaryota</taxon>
        <taxon>Fungi</taxon>
        <taxon>Dikarya</taxon>
        <taxon>Basidiomycota</taxon>
        <taxon>Agaricomycotina</taxon>
        <taxon>Agaricomycetes</taxon>
        <taxon>Agaricomycetidae</taxon>
        <taxon>Agaricales</taxon>
        <taxon>Marasmiineae</taxon>
        <taxon>Marasmiaceae</taxon>
        <taxon>Marasmius</taxon>
    </lineage>
</organism>
<dbReference type="InterPro" id="IPR000330">
    <property type="entry name" value="SNF2_N"/>
</dbReference>
<feature type="region of interest" description="Disordered" evidence="7">
    <location>
        <begin position="632"/>
        <end position="663"/>
    </location>
</feature>
<reference evidence="10 11" key="1">
    <citation type="submission" date="2024-05" db="EMBL/GenBank/DDBJ databases">
        <title>A draft genome resource for the thread blight pathogen Marasmius tenuissimus strain MS-2.</title>
        <authorList>
            <person name="Yulfo-Soto G.E."/>
            <person name="Baruah I.K."/>
            <person name="Amoako-Attah I."/>
            <person name="Bukari Y."/>
            <person name="Meinhardt L.W."/>
            <person name="Bailey B.A."/>
            <person name="Cohen S.P."/>
        </authorList>
    </citation>
    <scope>NUCLEOTIDE SEQUENCE [LARGE SCALE GENOMIC DNA]</scope>
    <source>
        <strain evidence="10 11">MS-2</strain>
    </source>
</reference>
<comment type="caution">
    <text evidence="10">The sequence shown here is derived from an EMBL/GenBank/DDBJ whole genome shotgun (WGS) entry which is preliminary data.</text>
</comment>
<dbReference type="SUPFAM" id="SSF52540">
    <property type="entry name" value="P-loop containing nucleoside triphosphate hydrolases"/>
    <property type="match status" value="2"/>
</dbReference>
<dbReference type="PROSITE" id="PS51194">
    <property type="entry name" value="HELICASE_CTER"/>
    <property type="match status" value="1"/>
</dbReference>
<keyword evidence="1" id="KW-0479">Metal-binding</keyword>
<dbReference type="PANTHER" id="PTHR45626:SF52">
    <property type="entry name" value="SINGLE-STRANDED DNA-DEPENDENT ATPASE (EUROFUNG)"/>
    <property type="match status" value="1"/>
</dbReference>
<dbReference type="Gene3D" id="3.40.50.300">
    <property type="entry name" value="P-loop containing nucleotide triphosphate hydrolases"/>
    <property type="match status" value="1"/>
</dbReference>
<evidence type="ECO:0000256" key="2">
    <source>
        <dbReference type="ARBA" id="ARBA00022741"/>
    </source>
</evidence>
<evidence type="ECO:0000313" key="10">
    <source>
        <dbReference type="EMBL" id="KAL0071797.1"/>
    </source>
</evidence>
<evidence type="ECO:0000256" key="7">
    <source>
        <dbReference type="SAM" id="MobiDB-lite"/>
    </source>
</evidence>
<keyword evidence="11" id="KW-1185">Reference proteome</keyword>
<dbReference type="SMART" id="SM00487">
    <property type="entry name" value="DEXDc"/>
    <property type="match status" value="1"/>
</dbReference>
<feature type="region of interest" description="Disordered" evidence="7">
    <location>
        <begin position="1031"/>
        <end position="1063"/>
    </location>
</feature>
<dbReference type="SMART" id="SM00490">
    <property type="entry name" value="HELICc"/>
    <property type="match status" value="1"/>
</dbReference>
<dbReference type="CDD" id="cd18793">
    <property type="entry name" value="SF2_C_SNF"/>
    <property type="match status" value="1"/>
</dbReference>
<evidence type="ECO:0000256" key="1">
    <source>
        <dbReference type="ARBA" id="ARBA00022723"/>
    </source>
</evidence>
<evidence type="ECO:0000256" key="5">
    <source>
        <dbReference type="ARBA" id="ARBA00022833"/>
    </source>
</evidence>
<dbReference type="PROSITE" id="PS00518">
    <property type="entry name" value="ZF_RING_1"/>
    <property type="match status" value="1"/>
</dbReference>
<dbReference type="Pfam" id="PF00271">
    <property type="entry name" value="Helicase_C"/>
    <property type="match status" value="1"/>
</dbReference>
<dbReference type="InterPro" id="IPR001650">
    <property type="entry name" value="Helicase_C-like"/>
</dbReference>
<dbReference type="InterPro" id="IPR017907">
    <property type="entry name" value="Znf_RING_CS"/>
</dbReference>
<dbReference type="EMBL" id="JBBXMP010000002">
    <property type="protein sequence ID" value="KAL0071797.1"/>
    <property type="molecule type" value="Genomic_DNA"/>
</dbReference>
<dbReference type="InterPro" id="IPR027417">
    <property type="entry name" value="P-loop_NTPase"/>
</dbReference>
<evidence type="ECO:0000259" key="9">
    <source>
        <dbReference type="PROSITE" id="PS51194"/>
    </source>
</evidence>
<evidence type="ECO:0000256" key="3">
    <source>
        <dbReference type="ARBA" id="ARBA00022771"/>
    </source>
</evidence>
<feature type="region of interest" description="Disordered" evidence="7">
    <location>
        <begin position="538"/>
        <end position="588"/>
    </location>
</feature>
<dbReference type="PANTHER" id="PTHR45626">
    <property type="entry name" value="TRANSCRIPTION TERMINATION FACTOR 2-RELATED"/>
    <property type="match status" value="1"/>
</dbReference>
<accession>A0ABR3AEI4</accession>
<dbReference type="Pfam" id="PF00176">
    <property type="entry name" value="SNF2-rel_dom"/>
    <property type="match status" value="1"/>
</dbReference>
<keyword evidence="6" id="KW-0067">ATP-binding</keyword>
<protein>
    <submittedName>
        <fullName evidence="10">Uncharacterized protein</fullName>
    </submittedName>
</protein>
<evidence type="ECO:0000259" key="8">
    <source>
        <dbReference type="PROSITE" id="PS51192"/>
    </source>
</evidence>
<keyword evidence="2" id="KW-0547">Nucleotide-binding</keyword>
<keyword evidence="5" id="KW-0862">Zinc</keyword>
<feature type="region of interest" description="Disordered" evidence="7">
    <location>
        <begin position="1"/>
        <end position="131"/>
    </location>
</feature>
<feature type="domain" description="Helicase C-terminal" evidence="9">
    <location>
        <begin position="1103"/>
        <end position="1260"/>
    </location>
</feature>
<dbReference type="InterPro" id="IPR049730">
    <property type="entry name" value="SNF2/RAD54-like_C"/>
</dbReference>
<feature type="compositionally biased region" description="Polar residues" evidence="7">
    <location>
        <begin position="567"/>
        <end position="579"/>
    </location>
</feature>
<feature type="compositionally biased region" description="Low complexity" evidence="7">
    <location>
        <begin position="954"/>
        <end position="966"/>
    </location>
</feature>
<dbReference type="InterPro" id="IPR050628">
    <property type="entry name" value="SNF2_RAD54_helicase_TF"/>
</dbReference>
<feature type="compositionally biased region" description="Low complexity" evidence="7">
    <location>
        <begin position="545"/>
        <end position="565"/>
    </location>
</feature>
<evidence type="ECO:0000256" key="6">
    <source>
        <dbReference type="ARBA" id="ARBA00022840"/>
    </source>
</evidence>
<gene>
    <name evidence="10" type="ORF">AAF712_000719</name>
</gene>
<name>A0ABR3AEI4_9AGAR</name>
<feature type="region of interest" description="Disordered" evidence="7">
    <location>
        <begin position="288"/>
        <end position="321"/>
    </location>
</feature>
<evidence type="ECO:0000256" key="4">
    <source>
        <dbReference type="ARBA" id="ARBA00022801"/>
    </source>
</evidence>
<sequence>MSCHNEPIDLTADDDEEELGIIPAQHTDPLHHRSQQFEQPHPQQRHDSFINMYPPPTSPSIFTPNQHPYHPPFAGPSTSSAFFPERQLMPRLPPPPSPSPRSSVDSNSKVIDLTGSPSPPPQVRMHHPGPPSFEDLSPRHAVCIGQLHAQALVLYPHFYVLTNDPMVEEWVPVKMQHDHDPNKVPPDTIHLKSLPTRTPAGETLQSETFGFVDHKTARHLVALLARGVIRAEAKVRKGSHSHPVLPLLMLLFTPKGNIPTVGSHLYNNRLLLDHPTHSSDIYFLKDKPYHNPHNPPAGGHNRVSPAPPPQRWSTPAVASKSVEVQRSQVEDLFEGMENTNEVSETEPPPEICTTLYAHQKKALTFLLEREREKRTSNGNYPSLWTRQHNPLAQQTLWVHRVTGKEVFEEPKDSKGAILADDMGLGKTISCIALIAYTMTSARKFAATPLDSVSPPVGMEDAVDPSHFEGSVWGMPSTFPTSAKEKAKAQRLQEKYDAEVARTSRIKVKSRATLIICPLSTISNWEDQMTEHWKGEVHVVGGSGGAAQSSCSGSSSATPRSGTPSANIAPSTSHISSSNGRDVKPAKSCRVREGPSLRIYIYHGNARRPDPNFLADFDVVMTTYATLASEYSKQNRSITSQEGEEDGNNSAGVDSDDIELGDGGNRIIKIPKAKKNGVKRKKPCGSHPNEAASALQSVHWFRVVLDEAHSIKEIQTVGCRASCDLMADRRLCLTGTPVQNKLDDLFALIKFLRLAPLDDKNVWTESVGGPLKFGQAQGVVRLRNLMANISLRRTKESRAENGQKILALPPRRDELRYLDFDEQERKVYQQFFEQSKAEFTELSEQNKVMKNYVGILQRILRLRQICDHFELVEGKGVDGRVPGTSYEDLVAQIEKEGLDISRASAIFNLLREAATTQCVECGAELCLTPTEPNLDGPDADAPSTPGSKRPRKSRNPSSRTPTRPNSPTGASLSTATGVRAVMTKCQHLFCMSCYQHSISPGWPEVPADTIRPCSVCQSLLYPADAQEIKPEVLSGDYTTTPATSRKKQQKREKRPRPEGSSFQTSTKIKALLADLVQFSKANPHSQNYDPGAVEIQMVDDKGNALDESVIKTVVFSQWTSMLDKVEDALELAGIRYDRLDGTMKRDDRTRAMDALKYDPGCEVLLVSLKAGGVGLNLTAAQRVYLLDPYWNPAVENQAVDRIHRLGQTRPVNTVKFIIKGSIEHKLLEVQQKKTDLANLTLGGKGYTTKAEIMKRREEELRHLFN</sequence>
<keyword evidence="3" id="KW-0863">Zinc-finger</keyword>
<dbReference type="Gene3D" id="3.40.50.10810">
    <property type="entry name" value="Tandem AAA-ATPase domain"/>
    <property type="match status" value="2"/>
</dbReference>
<dbReference type="CDD" id="cd18008">
    <property type="entry name" value="DEXDc_SHPRH-like"/>
    <property type="match status" value="1"/>
</dbReference>
<evidence type="ECO:0000313" key="11">
    <source>
        <dbReference type="Proteomes" id="UP001437256"/>
    </source>
</evidence>